<dbReference type="EMBL" id="AABEKY010000007">
    <property type="protein sequence ID" value="EAG9388303.1"/>
    <property type="molecule type" value="Genomic_DNA"/>
</dbReference>
<evidence type="ECO:0000256" key="1">
    <source>
        <dbReference type="SAM" id="SignalP"/>
    </source>
</evidence>
<feature type="signal peptide" evidence="1">
    <location>
        <begin position="1"/>
        <end position="20"/>
    </location>
</feature>
<dbReference type="Proteomes" id="UP000522199">
    <property type="component" value="Unassembled WGS sequence"/>
</dbReference>
<dbReference type="Proteomes" id="UP000840039">
    <property type="component" value="Unassembled WGS sequence"/>
</dbReference>
<dbReference type="Proteomes" id="UP000527632">
    <property type="component" value="Unassembled WGS sequence"/>
</dbReference>
<reference evidence="4" key="2">
    <citation type="journal article" date="2018" name="Genome Biol.">
        <title>SKESA: strategic k-mer extension for scrupulous assemblies.</title>
        <authorList>
            <person name="Souvorov A."/>
            <person name="Agarwala R."/>
            <person name="Lipman D.J."/>
        </authorList>
    </citation>
    <scope>NUCLEOTIDE SEQUENCE [LARGE SCALE GENOMIC DNA]</scope>
    <source>
        <strain evidence="4">09CEB371LM</strain>
    </source>
</reference>
<evidence type="ECO:0000313" key="6">
    <source>
        <dbReference type="Proteomes" id="UP000272537"/>
    </source>
</evidence>
<keyword evidence="1" id="KW-0732">Signal</keyword>
<dbReference type="RefSeq" id="WP_003734673.1">
    <property type="nucleotide sequence ID" value="NZ_CP018149.2"/>
</dbReference>
<dbReference type="EMBL" id="AABGUK010000001">
    <property type="protein sequence ID" value="EAH4240434.1"/>
    <property type="molecule type" value="Genomic_DNA"/>
</dbReference>
<reference evidence="4" key="5">
    <citation type="submission" date="2019-10" db="EMBL/GenBank/DDBJ databases">
        <authorList>
            <consortium name="NCBI Pathogen Detection Project"/>
        </authorList>
    </citation>
    <scope>NUCLEOTIDE SEQUENCE</scope>
    <source>
        <strain evidence="4">09CEB371LM</strain>
    </source>
</reference>
<gene>
    <name evidence="2" type="ORF">CW845_12475</name>
    <name evidence="5" type="ORF">DYZ80_00010</name>
    <name evidence="3" type="ORF">E5F58_00295</name>
    <name evidence="4" type="ORF">GHH22_13010</name>
</gene>
<reference evidence="5 6" key="1">
    <citation type="journal article" date="2018" name="BMC Genomics">
        <title>Genes significantly associated with lineage II food isolates of Listeria monocytogenes.</title>
        <authorList>
            <person name="Pirone-Davies C."/>
            <person name="Chen Y."/>
            <person name="Pightling A."/>
            <person name="Ryan G."/>
            <person name="Wang Y."/>
            <person name="Yao K."/>
            <person name="Hoffmann M."/>
            <person name="Allard M.W."/>
        </authorList>
    </citation>
    <scope>NUCLEOTIDE SEQUENCE [LARGE SCALE GENOMIC DNA]</scope>
    <source>
        <strain evidence="5 6">PNUSAL000550</strain>
    </source>
</reference>
<reference evidence="3 8" key="3">
    <citation type="submission" date="2019-04" db="EMBL/GenBank/DDBJ databases">
        <authorList>
            <consortium name="GenomeTrakr: Next Generation Sequencing Network for Food Pathogen Tracability"/>
        </authorList>
    </citation>
    <scope>NUCLEOTIDE SEQUENCE [LARGE SCALE GENOMIC DNA]</scope>
    <source>
        <strain evidence="3 8">LS1344</strain>
    </source>
</reference>
<evidence type="ECO:0000313" key="3">
    <source>
        <dbReference type="EMBL" id="EAH4240434.1"/>
    </source>
</evidence>
<feature type="chain" id="PRO_5044097584" description="Lipoprotein" evidence="1">
    <location>
        <begin position="21"/>
        <end position="143"/>
    </location>
</feature>
<dbReference type="EMBL" id="QXLS01000001">
    <property type="protein sequence ID" value="RKA10484.1"/>
    <property type="molecule type" value="Genomic_DNA"/>
</dbReference>
<comment type="caution">
    <text evidence="4">The sequence shown here is derived from an EMBL/GenBank/DDBJ whole genome shotgun (WGS) entry which is preliminary data.</text>
</comment>
<proteinExistence type="predicted"/>
<protein>
    <recommendedName>
        <fullName evidence="9">Lipoprotein</fullName>
    </recommendedName>
</protein>
<name>A0A5L6ICV4_LISMN</name>
<evidence type="ECO:0000313" key="4">
    <source>
        <dbReference type="EMBL" id="HAA8054059.1"/>
    </source>
</evidence>
<evidence type="ECO:0008006" key="9">
    <source>
        <dbReference type="Google" id="ProtNLM"/>
    </source>
</evidence>
<dbReference type="PROSITE" id="PS51257">
    <property type="entry name" value="PROKAR_LIPOPROTEIN"/>
    <property type="match status" value="1"/>
</dbReference>
<evidence type="ECO:0000313" key="2">
    <source>
        <dbReference type="EMBL" id="EAG9388303.1"/>
    </source>
</evidence>
<evidence type="ECO:0000313" key="8">
    <source>
        <dbReference type="Proteomes" id="UP000527632"/>
    </source>
</evidence>
<reference evidence="2 7" key="4">
    <citation type="submission" date="2019-04" db="EMBL/GenBank/DDBJ databases">
        <authorList>
            <consortium name="GenomeTrakr network: Whole genome sequencing for foodborne pathogen traceback"/>
        </authorList>
    </citation>
    <scope>NUCLEOTIDE SEQUENCE [LARGE SCALE GENOMIC DNA]</scope>
    <source>
        <strain evidence="2 7">CFSAN072474</strain>
    </source>
</reference>
<evidence type="ECO:0000313" key="7">
    <source>
        <dbReference type="Proteomes" id="UP000522199"/>
    </source>
</evidence>
<accession>A0A5L6ICV4</accession>
<dbReference type="EMBL" id="DAAEEB010000010">
    <property type="protein sequence ID" value="HAA8054059.1"/>
    <property type="molecule type" value="Genomic_DNA"/>
</dbReference>
<dbReference type="Proteomes" id="UP000272537">
    <property type="component" value="Unassembled WGS sequence"/>
</dbReference>
<organism evidence="4">
    <name type="scientific">Listeria monocytogenes</name>
    <dbReference type="NCBI Taxonomy" id="1639"/>
    <lineage>
        <taxon>Bacteria</taxon>
        <taxon>Bacillati</taxon>
        <taxon>Bacillota</taxon>
        <taxon>Bacilli</taxon>
        <taxon>Bacillales</taxon>
        <taxon>Listeriaceae</taxon>
        <taxon>Listeria</taxon>
    </lineage>
</organism>
<sequence>MKKLLLLAGLLIIFSFGLTACGNSTYNEKEESNKESEQTNDLVSTKNYNINEINENEETQGKHLEVVVKDKISKKQSDEIVNKVIDKYKSKVDALYVNMHYTEGAYSAILNARHSYNKNGVKITGLKVGETEIEMNKNFNKDR</sequence>
<evidence type="ECO:0000313" key="5">
    <source>
        <dbReference type="EMBL" id="RKA10484.1"/>
    </source>
</evidence>
<dbReference type="AlphaFoldDB" id="A0A5L6ICV4"/>